<feature type="transmembrane region" description="Helical" evidence="1">
    <location>
        <begin position="21"/>
        <end position="39"/>
    </location>
</feature>
<proteinExistence type="predicted"/>
<evidence type="ECO:0000256" key="1">
    <source>
        <dbReference type="SAM" id="Phobius"/>
    </source>
</evidence>
<organism evidence="2 3">
    <name type="scientific">Shewanella intestini</name>
    <dbReference type="NCBI Taxonomy" id="2017544"/>
    <lineage>
        <taxon>Bacteria</taxon>
        <taxon>Pseudomonadati</taxon>
        <taxon>Pseudomonadota</taxon>
        <taxon>Gammaproteobacteria</taxon>
        <taxon>Alteromonadales</taxon>
        <taxon>Shewanellaceae</taxon>
        <taxon>Shewanella</taxon>
    </lineage>
</organism>
<protein>
    <submittedName>
        <fullName evidence="2">MSHA biogenesis protein MshJ</fullName>
    </submittedName>
</protein>
<reference evidence="2 3" key="1">
    <citation type="submission" date="2020-02" db="EMBL/GenBank/DDBJ databases">
        <title>Shewanella WXL01 sp. nov., a marine bacterium isolated from green algae in Luhuitou Fringing Reef (Northern South China Sea).</title>
        <authorList>
            <person name="Wang X."/>
        </authorList>
    </citation>
    <scope>NUCLEOTIDE SEQUENCE [LARGE SCALE GENOMIC DNA]</scope>
    <source>
        <strain evidence="2 3">MCCC 1A01895</strain>
    </source>
</reference>
<comment type="caution">
    <text evidence="2">The sequence shown here is derived from an EMBL/GenBank/DDBJ whole genome shotgun (WGS) entry which is preliminary data.</text>
</comment>
<keyword evidence="1" id="KW-0472">Membrane</keyword>
<dbReference type="Proteomes" id="UP000811844">
    <property type="component" value="Unassembled WGS sequence"/>
</dbReference>
<evidence type="ECO:0000313" key="3">
    <source>
        <dbReference type="Proteomes" id="UP000811844"/>
    </source>
</evidence>
<dbReference type="RefSeq" id="WP_212593368.1">
    <property type="nucleotide sequence ID" value="NZ_JAAIKR010000015.1"/>
</dbReference>
<dbReference type="EMBL" id="JAAIKR010000015">
    <property type="protein sequence ID" value="MBR9729070.1"/>
    <property type="molecule type" value="Genomic_DNA"/>
</dbReference>
<gene>
    <name evidence="2" type="ORF">G3R48_13910</name>
</gene>
<keyword evidence="3" id="KW-1185">Reference proteome</keyword>
<name>A0ABS5I6R4_9GAMM</name>
<keyword evidence="1" id="KW-1133">Transmembrane helix</keyword>
<evidence type="ECO:0000313" key="2">
    <source>
        <dbReference type="EMBL" id="MBR9729070.1"/>
    </source>
</evidence>
<sequence>MKQPWQYLETKFNVLTERERGLIFLVVAALVVMLAYTFIDAQWQQLKQHKTHLANIEQQNLLSEQQIGLYNQRLAIDPNEDYRQRLTLINEQAQEIDANLKSQMIDMVPAQYMPTMLANLLANMHGVQLDSFSSIPPTPLLDIKENSDDKADHKLNLYSHGIKLSLTGDYFSILKFVKAIEDMPDKLFWEHLDYKVDSYPKGTMELEMYTLSINKDFIGVAN</sequence>
<keyword evidence="1" id="KW-0812">Transmembrane</keyword>
<accession>A0ABS5I6R4</accession>